<evidence type="ECO:0000256" key="7">
    <source>
        <dbReference type="SAM" id="Phobius"/>
    </source>
</evidence>
<dbReference type="GO" id="GO:0005886">
    <property type="term" value="C:plasma membrane"/>
    <property type="evidence" value="ECO:0007669"/>
    <property type="project" value="InterPro"/>
</dbReference>
<dbReference type="AlphaFoldDB" id="A0A2P1PNL3"/>
<reference evidence="8 9" key="1">
    <citation type="submission" date="2018-03" db="EMBL/GenBank/DDBJ databases">
        <title>Ahniella affigens gen. nov., sp. nov., a gammaproteobacterium isolated from sandy soil near a stream.</title>
        <authorList>
            <person name="Ko Y."/>
            <person name="Kim J.-H."/>
        </authorList>
    </citation>
    <scope>NUCLEOTIDE SEQUENCE [LARGE SCALE GENOMIC DNA]</scope>
    <source>
        <strain evidence="8 9">D13</strain>
    </source>
</reference>
<organism evidence="8 9">
    <name type="scientific">Ahniella affigens</name>
    <dbReference type="NCBI Taxonomy" id="2021234"/>
    <lineage>
        <taxon>Bacteria</taxon>
        <taxon>Pseudomonadati</taxon>
        <taxon>Pseudomonadota</taxon>
        <taxon>Gammaproteobacteria</taxon>
        <taxon>Lysobacterales</taxon>
        <taxon>Rhodanobacteraceae</taxon>
        <taxon>Ahniella</taxon>
    </lineage>
</organism>
<dbReference type="Proteomes" id="UP000241074">
    <property type="component" value="Chromosome"/>
</dbReference>
<dbReference type="Pfam" id="PF01790">
    <property type="entry name" value="LGT"/>
    <property type="match status" value="1"/>
</dbReference>
<dbReference type="KEGG" id="xba:C7S18_04055"/>
<dbReference type="OrthoDB" id="871140at2"/>
<feature type="transmembrane region" description="Helical" evidence="7">
    <location>
        <begin position="400"/>
        <end position="418"/>
    </location>
</feature>
<evidence type="ECO:0000313" key="9">
    <source>
        <dbReference type="Proteomes" id="UP000241074"/>
    </source>
</evidence>
<reference evidence="8 9" key="2">
    <citation type="submission" date="2018-03" db="EMBL/GenBank/DDBJ databases">
        <authorList>
            <person name="Keele B.F."/>
        </authorList>
    </citation>
    <scope>NUCLEOTIDE SEQUENCE [LARGE SCALE GENOMIC DNA]</scope>
    <source>
        <strain evidence="8 9">D13</strain>
    </source>
</reference>
<proteinExistence type="inferred from homology"/>
<feature type="transmembrane region" description="Helical" evidence="7">
    <location>
        <begin position="226"/>
        <end position="249"/>
    </location>
</feature>
<sequence>MCDMAPAASPPISPCRLPCSETWYSSSQFCSLPGIGFGYCGRNTAPVALISLPTARVGAPWLASQTQYLSNREPDPHIDRALGCLLPLPRTGLVRRLVARKGAPRAETGTAQSWPDLRLGDRALDRPVSPTYPADPRRPCRVYGHSLYRRMGLPRPAAWPRATPTLYRLHLLRRLRWRCGVAGPNLMSTIGSPHITWTYAPLIVLGLVVLLLTRPAAQYEPAQRNAYVRIQMITIFGALVGAKVAVLFGDSLWPLEPFPGWANWLASGRSIVGALLFGFLTAELCKPLLHYPLPPNDRFAMALPFSLAIGRIGCWLSGCCLGIEWHGPLAMTAADGTQRFPAVPAELLFQLLVGGMFVYCYRQGVLKGRLFALYLVLYGSYRFGSEFMRATLKAFAGLSAYQWLSLLMIVAGLITLRLRRHQRPARMPEPPSPPRTVAA</sequence>
<evidence type="ECO:0008006" key="10">
    <source>
        <dbReference type="Google" id="ProtNLM"/>
    </source>
</evidence>
<gene>
    <name evidence="8" type="ORF">C7S18_04055</name>
</gene>
<evidence type="ECO:0000256" key="5">
    <source>
        <dbReference type="ARBA" id="ARBA00022989"/>
    </source>
</evidence>
<evidence type="ECO:0000256" key="4">
    <source>
        <dbReference type="ARBA" id="ARBA00022692"/>
    </source>
</evidence>
<feature type="transmembrane region" description="Helical" evidence="7">
    <location>
        <begin position="370"/>
        <end position="388"/>
    </location>
</feature>
<dbReference type="PANTHER" id="PTHR30589">
    <property type="entry name" value="PROLIPOPROTEIN DIACYLGLYCERYL TRANSFERASE"/>
    <property type="match status" value="1"/>
</dbReference>
<feature type="transmembrane region" description="Helical" evidence="7">
    <location>
        <begin position="196"/>
        <end position="214"/>
    </location>
</feature>
<dbReference type="InterPro" id="IPR001640">
    <property type="entry name" value="Lgt"/>
</dbReference>
<keyword evidence="9" id="KW-1185">Reference proteome</keyword>
<keyword evidence="6 7" id="KW-0472">Membrane</keyword>
<evidence type="ECO:0000256" key="1">
    <source>
        <dbReference type="ARBA" id="ARBA00007150"/>
    </source>
</evidence>
<name>A0A2P1PNL3_9GAMM</name>
<dbReference type="PANTHER" id="PTHR30589:SF0">
    <property type="entry name" value="PHOSPHATIDYLGLYCEROL--PROLIPOPROTEIN DIACYLGLYCERYL TRANSFERASE"/>
    <property type="match status" value="1"/>
</dbReference>
<evidence type="ECO:0000256" key="3">
    <source>
        <dbReference type="ARBA" id="ARBA00022679"/>
    </source>
</evidence>
<evidence type="ECO:0000256" key="2">
    <source>
        <dbReference type="ARBA" id="ARBA00022475"/>
    </source>
</evidence>
<keyword evidence="3" id="KW-0808">Transferase</keyword>
<evidence type="ECO:0000313" key="8">
    <source>
        <dbReference type="EMBL" id="AVP96417.1"/>
    </source>
</evidence>
<dbReference type="GO" id="GO:0042158">
    <property type="term" value="P:lipoprotein biosynthetic process"/>
    <property type="evidence" value="ECO:0007669"/>
    <property type="project" value="InterPro"/>
</dbReference>
<keyword evidence="5 7" id="KW-1133">Transmembrane helix</keyword>
<dbReference type="EMBL" id="CP027860">
    <property type="protein sequence ID" value="AVP96417.1"/>
    <property type="molecule type" value="Genomic_DNA"/>
</dbReference>
<accession>A0A2P1PNL3</accession>
<protein>
    <recommendedName>
        <fullName evidence="10">Diacylglyceryl transferase</fullName>
    </recommendedName>
</protein>
<keyword evidence="2" id="KW-1003">Cell membrane</keyword>
<comment type="similarity">
    <text evidence="1">Belongs to the Lgt family.</text>
</comment>
<keyword evidence="4 7" id="KW-0812">Transmembrane</keyword>
<feature type="transmembrane region" description="Helical" evidence="7">
    <location>
        <begin position="261"/>
        <end position="280"/>
    </location>
</feature>
<dbReference type="GO" id="GO:0008961">
    <property type="term" value="F:phosphatidylglycerol-prolipoprotein diacylglyceryl transferase activity"/>
    <property type="evidence" value="ECO:0007669"/>
    <property type="project" value="InterPro"/>
</dbReference>
<evidence type="ECO:0000256" key="6">
    <source>
        <dbReference type="ARBA" id="ARBA00023136"/>
    </source>
</evidence>